<evidence type="ECO:0000313" key="3">
    <source>
        <dbReference type="EMBL" id="TCU88809.1"/>
    </source>
</evidence>
<evidence type="ECO:0000313" key="5">
    <source>
        <dbReference type="Proteomes" id="UP000295794"/>
    </source>
</evidence>
<dbReference type="InterPro" id="IPR000182">
    <property type="entry name" value="GNAT_dom"/>
</dbReference>
<dbReference type="EMBL" id="UGHR01000001">
    <property type="protein sequence ID" value="STQ91119.1"/>
    <property type="molecule type" value="Genomic_DNA"/>
</dbReference>
<sequence>MSRKLRELHAHEYENVCAWAIKENWPGLVKGEVITHEGFLKILMLPGHLSFAMSEEGASALGFGQIWLSPNGKTNLIRILVDPAMRGRGIGKNLCALLLAEALRISNTAQVFLRVRRDNLPAVAVYRFLSFKDIEGESNADVLAMAYGL</sequence>
<dbReference type="Proteomes" id="UP000295794">
    <property type="component" value="Unassembled WGS sequence"/>
</dbReference>
<name>A0A377Q979_9NEIS</name>
<dbReference type="GO" id="GO:0016747">
    <property type="term" value="F:acyltransferase activity, transferring groups other than amino-acyl groups"/>
    <property type="evidence" value="ECO:0007669"/>
    <property type="project" value="InterPro"/>
</dbReference>
<evidence type="ECO:0000259" key="1">
    <source>
        <dbReference type="PROSITE" id="PS51186"/>
    </source>
</evidence>
<keyword evidence="5" id="KW-1185">Reference proteome</keyword>
<protein>
    <submittedName>
        <fullName evidence="3">Acetyltransferase (GNAT) family protein</fullName>
    </submittedName>
    <submittedName>
        <fullName evidence="2">Ribosomal-protein-alanine N-acetyltransferase</fullName>
    </submittedName>
</protein>
<dbReference type="Proteomes" id="UP000255108">
    <property type="component" value="Unassembled WGS sequence"/>
</dbReference>
<feature type="domain" description="N-acetyltransferase" evidence="1">
    <location>
        <begin position="3"/>
        <end position="149"/>
    </location>
</feature>
<dbReference type="AlphaFoldDB" id="A0A377Q979"/>
<dbReference type="RefSeq" id="WP_115227366.1">
    <property type="nucleotide sequence ID" value="NZ_CAWOLO010000003.1"/>
</dbReference>
<reference evidence="2 4" key="1">
    <citation type="submission" date="2018-06" db="EMBL/GenBank/DDBJ databases">
        <authorList>
            <consortium name="Pathogen Informatics"/>
            <person name="Doyle S."/>
        </authorList>
    </citation>
    <scope>NUCLEOTIDE SEQUENCE [LARGE SCALE GENOMIC DNA]</scope>
    <source>
        <strain evidence="2 4">NCTC11159</strain>
    </source>
</reference>
<dbReference type="InterPro" id="IPR016181">
    <property type="entry name" value="Acyl_CoA_acyltransferase"/>
</dbReference>
<proteinExistence type="predicted"/>
<organism evidence="2 4">
    <name type="scientific">Iodobacter fluviatilis</name>
    <dbReference type="NCBI Taxonomy" id="537"/>
    <lineage>
        <taxon>Bacteria</taxon>
        <taxon>Pseudomonadati</taxon>
        <taxon>Pseudomonadota</taxon>
        <taxon>Betaproteobacteria</taxon>
        <taxon>Neisseriales</taxon>
        <taxon>Chitinibacteraceae</taxon>
        <taxon>Iodobacter</taxon>
    </lineage>
</organism>
<dbReference type="OrthoDB" id="326501at2"/>
<dbReference type="PROSITE" id="PS51186">
    <property type="entry name" value="GNAT"/>
    <property type="match status" value="1"/>
</dbReference>
<dbReference type="EMBL" id="SMBT01000003">
    <property type="protein sequence ID" value="TCU88809.1"/>
    <property type="molecule type" value="Genomic_DNA"/>
</dbReference>
<dbReference type="SUPFAM" id="SSF55729">
    <property type="entry name" value="Acyl-CoA N-acyltransferases (Nat)"/>
    <property type="match status" value="1"/>
</dbReference>
<dbReference type="Gene3D" id="3.40.630.30">
    <property type="match status" value="1"/>
</dbReference>
<gene>
    <name evidence="3" type="ORF">EV682_103393</name>
    <name evidence="2" type="ORF">NCTC11159_02191</name>
</gene>
<evidence type="ECO:0000313" key="2">
    <source>
        <dbReference type="EMBL" id="STQ91119.1"/>
    </source>
</evidence>
<reference evidence="3 5" key="2">
    <citation type="submission" date="2019-03" db="EMBL/GenBank/DDBJ databases">
        <title>Genomic Encyclopedia of Type Strains, Phase IV (KMG-IV): sequencing the most valuable type-strain genomes for metagenomic binning, comparative biology and taxonomic classification.</title>
        <authorList>
            <person name="Goeker M."/>
        </authorList>
    </citation>
    <scope>NUCLEOTIDE SEQUENCE [LARGE SCALE GENOMIC DNA]</scope>
    <source>
        <strain evidence="3 5">DSM 3764</strain>
    </source>
</reference>
<keyword evidence="2" id="KW-0808">Transferase</keyword>
<dbReference type="Pfam" id="PF00583">
    <property type="entry name" value="Acetyltransf_1"/>
    <property type="match status" value="1"/>
</dbReference>
<evidence type="ECO:0000313" key="4">
    <source>
        <dbReference type="Proteomes" id="UP000255108"/>
    </source>
</evidence>
<accession>A0A377Q979</accession>